<feature type="compositionally biased region" description="Polar residues" evidence="5">
    <location>
        <begin position="32"/>
        <end position="42"/>
    </location>
</feature>
<organism evidence="7 8">
    <name type="scientific">Hohenbuehelia grisea</name>
    <dbReference type="NCBI Taxonomy" id="104357"/>
    <lineage>
        <taxon>Eukaryota</taxon>
        <taxon>Fungi</taxon>
        <taxon>Dikarya</taxon>
        <taxon>Basidiomycota</taxon>
        <taxon>Agaricomycotina</taxon>
        <taxon>Agaricomycetes</taxon>
        <taxon>Agaricomycetidae</taxon>
        <taxon>Agaricales</taxon>
        <taxon>Pleurotineae</taxon>
        <taxon>Pleurotaceae</taxon>
        <taxon>Hohenbuehelia</taxon>
    </lineage>
</organism>
<proteinExistence type="predicted"/>
<evidence type="ECO:0000256" key="3">
    <source>
        <dbReference type="ARBA" id="ARBA00022989"/>
    </source>
</evidence>
<keyword evidence="3 6" id="KW-1133">Transmembrane helix</keyword>
<protein>
    <submittedName>
        <fullName evidence="7">Uncharacterized protein</fullName>
    </submittedName>
</protein>
<feature type="transmembrane region" description="Helical" evidence="6">
    <location>
        <begin position="141"/>
        <end position="159"/>
    </location>
</feature>
<reference evidence="8" key="1">
    <citation type="submission" date="2024-06" db="EMBL/GenBank/DDBJ databases">
        <title>Multi-omics analyses provide insights into the biosynthesis of the anticancer antibiotic pleurotin in Hohenbuehelia grisea.</title>
        <authorList>
            <person name="Weaver J.A."/>
            <person name="Alberti F."/>
        </authorList>
    </citation>
    <scope>NUCLEOTIDE SEQUENCE [LARGE SCALE GENOMIC DNA]</scope>
    <source>
        <strain evidence="8">T-177</strain>
    </source>
</reference>
<dbReference type="PANTHER" id="PTHR36460">
    <property type="entry name" value="UPF0132 DOMAIN PROTEIN (AFU_ORTHOLOGUE AFUA_3G10255)"/>
    <property type="match status" value="1"/>
</dbReference>
<keyword evidence="8" id="KW-1185">Reference proteome</keyword>
<evidence type="ECO:0000256" key="5">
    <source>
        <dbReference type="SAM" id="MobiDB-lite"/>
    </source>
</evidence>
<evidence type="ECO:0000256" key="4">
    <source>
        <dbReference type="ARBA" id="ARBA00023136"/>
    </source>
</evidence>
<feature type="transmembrane region" description="Helical" evidence="6">
    <location>
        <begin position="82"/>
        <end position="101"/>
    </location>
</feature>
<dbReference type="Proteomes" id="UP001556367">
    <property type="component" value="Unassembled WGS sequence"/>
</dbReference>
<keyword evidence="4 6" id="KW-0472">Membrane</keyword>
<dbReference type="EMBL" id="JASNQZ010000011">
    <property type="protein sequence ID" value="KAL0951171.1"/>
    <property type="molecule type" value="Genomic_DNA"/>
</dbReference>
<sequence length="185" mass="20389">MSSSNFASFAPYAPPPDEPAPSSQPIVRPWFPSQSGDAGTSYQSGGIPTFNASMSGGGPSHAEEAEGQINQWETRYGMRVDMLAAVAYLLGPISALLVLIIETQNDYVRFHAYQSALFSTPLVIIRMIASLLQFAPWLRTFFTLILLASFLYMAFRAYYGAAHDGLSRYYLPYLGPLADQWLADE</sequence>
<comment type="subcellular location">
    <subcellularLocation>
        <location evidence="1">Membrane</location>
        <topology evidence="1">Multi-pass membrane protein</topology>
    </subcellularLocation>
</comment>
<evidence type="ECO:0000256" key="6">
    <source>
        <dbReference type="SAM" id="Phobius"/>
    </source>
</evidence>
<accession>A0ABR3J6P5</accession>
<comment type="caution">
    <text evidence="7">The sequence shown here is derived from an EMBL/GenBank/DDBJ whole genome shotgun (WGS) entry which is preliminary data.</text>
</comment>
<evidence type="ECO:0000313" key="7">
    <source>
        <dbReference type="EMBL" id="KAL0951171.1"/>
    </source>
</evidence>
<evidence type="ECO:0000256" key="1">
    <source>
        <dbReference type="ARBA" id="ARBA00004141"/>
    </source>
</evidence>
<gene>
    <name evidence="7" type="ORF">HGRIS_007902</name>
</gene>
<evidence type="ECO:0000256" key="2">
    <source>
        <dbReference type="ARBA" id="ARBA00022692"/>
    </source>
</evidence>
<evidence type="ECO:0000313" key="8">
    <source>
        <dbReference type="Proteomes" id="UP001556367"/>
    </source>
</evidence>
<keyword evidence="2 6" id="KW-0812">Transmembrane</keyword>
<name>A0ABR3J6P5_9AGAR</name>
<feature type="region of interest" description="Disordered" evidence="5">
    <location>
        <begin position="1"/>
        <end position="42"/>
    </location>
</feature>
<feature type="transmembrane region" description="Helical" evidence="6">
    <location>
        <begin position="113"/>
        <end position="135"/>
    </location>
</feature>
<dbReference type="PANTHER" id="PTHR36460:SF1">
    <property type="entry name" value="UPF0132 DOMAIN PROTEIN (AFU_ORTHOLOGUE AFUA_3G10255)"/>
    <property type="match status" value="1"/>
</dbReference>